<keyword evidence="3" id="KW-1185">Reference proteome</keyword>
<keyword evidence="1" id="KW-0732">Signal</keyword>
<dbReference type="Proteomes" id="UP001549691">
    <property type="component" value="Unassembled WGS sequence"/>
</dbReference>
<feature type="signal peptide" evidence="1">
    <location>
        <begin position="1"/>
        <end position="22"/>
    </location>
</feature>
<gene>
    <name evidence="2" type="ORF">ABXR19_05475</name>
</gene>
<sequence>MNQLKPMTLAVMLALSISPALAQTSTANPNAERESLEVLRNTTRNLIEALVETGVLPRDKADKLIRDAEQKAVQTAKSNPPPAPPAAAAPALRMESAPAVRVQYMPESVKNEIREQLRQEVLAQAKEERWANPNVVPSWVSKVVVHGDVLVRDQFDNFARENTEPFGYDLWGNTTPGLTTRNAALANSGPTAGNTLHDQNRMRVRARLGFDIKASSESSAEVRIVTGSNNARNSTSQTLGDGFNKYSLWVDRAAISYKPTPYVNMKLGRMGNPFVSSDLVWDENVNFDGLALNLKPPVDEGFAPFATMGYFPLSTENTPKYTQGRYMMGGQLGAAMDLSVVTRARMALGYYNFRNIEGRQESDDCISAGAVNCYNYGSSEYPSSWRSQGNTLVRINAPSDTTLSSSSGYSIWGLASKFHPLHLNFNVDSAPFDPIHLVFSADYVKNMAFDRGEIKTRTGADFSDGKSTGYQFKFLVGTPSIKRLDEWNTSLTFRSLGSDAVPDAWADGALGLGGTNMRGFILGGAYGVADNTTLGLRYLSGRTIDSPTMKNESDKFRVDSWQLDMNVRF</sequence>
<dbReference type="EMBL" id="JBEWZI010000004">
    <property type="protein sequence ID" value="MET7013630.1"/>
    <property type="molecule type" value="Genomic_DNA"/>
</dbReference>
<reference evidence="2 3" key="1">
    <citation type="submission" date="2024-07" db="EMBL/GenBank/DDBJ databases">
        <title>Uliginosibacterium flavum JJ3220;KACC:17644.</title>
        <authorList>
            <person name="Kim M.K."/>
        </authorList>
    </citation>
    <scope>NUCLEOTIDE SEQUENCE [LARGE SCALE GENOMIC DNA]</scope>
    <source>
        <strain evidence="2 3">KACC:17644</strain>
    </source>
</reference>
<evidence type="ECO:0000313" key="3">
    <source>
        <dbReference type="Proteomes" id="UP001549691"/>
    </source>
</evidence>
<accession>A0ABV2TI92</accession>
<name>A0ABV2TI92_9RHOO</name>
<proteinExistence type="predicted"/>
<evidence type="ECO:0000313" key="2">
    <source>
        <dbReference type="EMBL" id="MET7013630.1"/>
    </source>
</evidence>
<dbReference type="InterPro" id="IPR032638">
    <property type="entry name" value="Porin_5"/>
</dbReference>
<protein>
    <submittedName>
        <fullName evidence="2">Porin</fullName>
    </submittedName>
</protein>
<dbReference type="Pfam" id="PF16930">
    <property type="entry name" value="Porin_5"/>
    <property type="match status" value="1"/>
</dbReference>
<organism evidence="2 3">
    <name type="scientific">Uliginosibacterium flavum</name>
    <dbReference type="NCBI Taxonomy" id="1396831"/>
    <lineage>
        <taxon>Bacteria</taxon>
        <taxon>Pseudomonadati</taxon>
        <taxon>Pseudomonadota</taxon>
        <taxon>Betaproteobacteria</taxon>
        <taxon>Rhodocyclales</taxon>
        <taxon>Zoogloeaceae</taxon>
        <taxon>Uliginosibacterium</taxon>
    </lineage>
</organism>
<dbReference type="RefSeq" id="WP_354600093.1">
    <property type="nucleotide sequence ID" value="NZ_JBEWZI010000004.1"/>
</dbReference>
<comment type="caution">
    <text evidence="2">The sequence shown here is derived from an EMBL/GenBank/DDBJ whole genome shotgun (WGS) entry which is preliminary data.</text>
</comment>
<evidence type="ECO:0000256" key="1">
    <source>
        <dbReference type="SAM" id="SignalP"/>
    </source>
</evidence>
<feature type="chain" id="PRO_5046750283" evidence="1">
    <location>
        <begin position="23"/>
        <end position="569"/>
    </location>
</feature>